<evidence type="ECO:0000313" key="2">
    <source>
        <dbReference type="Proteomes" id="UP000217289"/>
    </source>
</evidence>
<sequence>MVHTFGKVALALLASVTAPSSLPLDEQGTDLMEKAATTATICFSSATPAGWVDIQWYYSSSCGTGSFAPNTKRIQLLTGEPIGTRVNACNSSYVPAGWVQTAYYYNSSCQSGSVGSLNPNTWTLQRVN</sequence>
<gene>
    <name evidence="1" type="ORF">MEBOL_003760</name>
</gene>
<organism evidence="1 2">
    <name type="scientific">Melittangium boletus DSM 14713</name>
    <dbReference type="NCBI Taxonomy" id="1294270"/>
    <lineage>
        <taxon>Bacteria</taxon>
        <taxon>Pseudomonadati</taxon>
        <taxon>Myxococcota</taxon>
        <taxon>Myxococcia</taxon>
        <taxon>Myxococcales</taxon>
        <taxon>Cystobacterineae</taxon>
        <taxon>Archangiaceae</taxon>
        <taxon>Melittangium</taxon>
    </lineage>
</organism>
<accession>A0A250IGF4</accession>
<dbReference type="OrthoDB" id="5525250at2"/>
<dbReference type="EMBL" id="CP022163">
    <property type="protein sequence ID" value="ATB30300.1"/>
    <property type="molecule type" value="Genomic_DNA"/>
</dbReference>
<reference evidence="1 2" key="1">
    <citation type="submission" date="2017-06" db="EMBL/GenBank/DDBJ databases">
        <authorList>
            <person name="Kim H.J."/>
            <person name="Triplett B.A."/>
        </authorList>
    </citation>
    <scope>NUCLEOTIDE SEQUENCE [LARGE SCALE GENOMIC DNA]</scope>
    <source>
        <strain evidence="1 2">DSM 14713</strain>
    </source>
</reference>
<dbReference type="RefSeq" id="WP_157775234.1">
    <property type="nucleotide sequence ID" value="NZ_CP022163.1"/>
</dbReference>
<dbReference type="Proteomes" id="UP000217289">
    <property type="component" value="Chromosome"/>
</dbReference>
<proteinExistence type="predicted"/>
<name>A0A250IGF4_9BACT</name>
<protein>
    <submittedName>
        <fullName evidence="1">Uncharacterized protein</fullName>
    </submittedName>
</protein>
<keyword evidence="2" id="KW-1185">Reference proteome</keyword>
<evidence type="ECO:0000313" key="1">
    <source>
        <dbReference type="EMBL" id="ATB30300.1"/>
    </source>
</evidence>
<dbReference type="AlphaFoldDB" id="A0A250IGF4"/>
<dbReference type="KEGG" id="mbd:MEBOL_003760"/>